<dbReference type="InterPro" id="IPR000182">
    <property type="entry name" value="GNAT_dom"/>
</dbReference>
<dbReference type="RefSeq" id="WP_213654883.1">
    <property type="nucleotide sequence ID" value="NZ_BOSL01000006.1"/>
</dbReference>
<organism evidence="2 3">
    <name type="scientific">Paenibacillus vini</name>
    <dbReference type="NCBI Taxonomy" id="1476024"/>
    <lineage>
        <taxon>Bacteria</taxon>
        <taxon>Bacillati</taxon>
        <taxon>Bacillota</taxon>
        <taxon>Bacilli</taxon>
        <taxon>Bacillales</taxon>
        <taxon>Paenibacillaceae</taxon>
        <taxon>Paenibacillus</taxon>
    </lineage>
</organism>
<name>A0ABQ4MBC2_9BACL</name>
<evidence type="ECO:0000313" key="3">
    <source>
        <dbReference type="Proteomes" id="UP000679992"/>
    </source>
</evidence>
<evidence type="ECO:0000313" key="2">
    <source>
        <dbReference type="EMBL" id="GIP53284.1"/>
    </source>
</evidence>
<feature type="domain" description="N-acetyltransferase" evidence="1">
    <location>
        <begin position="12"/>
        <end position="160"/>
    </location>
</feature>
<dbReference type="SUPFAM" id="SSF55729">
    <property type="entry name" value="Acyl-CoA N-acyltransferases (Nat)"/>
    <property type="match status" value="1"/>
</dbReference>
<dbReference type="Pfam" id="PF00583">
    <property type="entry name" value="Acetyltransf_1"/>
    <property type="match status" value="1"/>
</dbReference>
<accession>A0ABQ4MBC2</accession>
<comment type="caution">
    <text evidence="2">The sequence shown here is derived from an EMBL/GenBank/DDBJ whole genome shotgun (WGS) entry which is preliminary data.</text>
</comment>
<dbReference type="PROSITE" id="PS51186">
    <property type="entry name" value="GNAT"/>
    <property type="match status" value="1"/>
</dbReference>
<evidence type="ECO:0000259" key="1">
    <source>
        <dbReference type="PROSITE" id="PS51186"/>
    </source>
</evidence>
<sequence length="160" mass="18332">MYLHRSLEIGDLETICLFPQSQEELFYMSPRFVYPLTPDQIMNLAKDRFEPTVILEDAKNEVVAYANIYADELEENSFWLGNVIVSPESRGKGASQYLLNVMSEKAKNTLKTEKLKLACHSTNSRGLAFYSKSGFKPFDMKIHDIGSKKFITIHMIKNLV</sequence>
<keyword evidence="3" id="KW-1185">Reference proteome</keyword>
<reference evidence="2 3" key="1">
    <citation type="submission" date="2021-03" db="EMBL/GenBank/DDBJ databases">
        <title>Antimicrobial resistance genes in bacteria isolated from Japanese honey, and their potential for conferring macrolide and lincosamide resistance in the American foulbrood pathogen Paenibacillus larvae.</title>
        <authorList>
            <person name="Okamoto M."/>
            <person name="Kumagai M."/>
            <person name="Kanamori H."/>
            <person name="Takamatsu D."/>
        </authorList>
    </citation>
    <scope>NUCLEOTIDE SEQUENCE [LARGE SCALE GENOMIC DNA]</scope>
    <source>
        <strain evidence="2 3">J42TS3</strain>
    </source>
</reference>
<dbReference type="Gene3D" id="3.40.630.30">
    <property type="match status" value="1"/>
</dbReference>
<proteinExistence type="predicted"/>
<protein>
    <recommendedName>
        <fullName evidence="1">N-acetyltransferase domain-containing protein</fullName>
    </recommendedName>
</protein>
<gene>
    <name evidence="2" type="ORF">J42TS3_23190</name>
</gene>
<dbReference type="InterPro" id="IPR016181">
    <property type="entry name" value="Acyl_CoA_acyltransferase"/>
</dbReference>
<dbReference type="CDD" id="cd04301">
    <property type="entry name" value="NAT_SF"/>
    <property type="match status" value="1"/>
</dbReference>
<dbReference type="Proteomes" id="UP000679992">
    <property type="component" value="Unassembled WGS sequence"/>
</dbReference>
<dbReference type="EMBL" id="BOSL01000006">
    <property type="protein sequence ID" value="GIP53284.1"/>
    <property type="molecule type" value="Genomic_DNA"/>
</dbReference>